<dbReference type="EMBL" id="CP000698">
    <property type="protein sequence ID" value="ABQ26193.1"/>
    <property type="molecule type" value="Genomic_DNA"/>
</dbReference>
<dbReference type="GO" id="GO:0006402">
    <property type="term" value="P:mRNA catabolic process"/>
    <property type="evidence" value="ECO:0007669"/>
    <property type="project" value="TreeGrafter"/>
</dbReference>
<reference evidence="2 3" key="1">
    <citation type="submission" date="2007-05" db="EMBL/GenBank/DDBJ databases">
        <title>Complete sequence of Geobacter uraniireducens Rf4.</title>
        <authorList>
            <consortium name="US DOE Joint Genome Institute"/>
            <person name="Copeland A."/>
            <person name="Lucas S."/>
            <person name="Lapidus A."/>
            <person name="Barry K."/>
            <person name="Detter J.C."/>
            <person name="Glavina del Rio T."/>
            <person name="Hammon N."/>
            <person name="Israni S."/>
            <person name="Dalin E."/>
            <person name="Tice H."/>
            <person name="Pitluck S."/>
            <person name="Chertkov O."/>
            <person name="Brettin T."/>
            <person name="Bruce D."/>
            <person name="Han C."/>
            <person name="Schmutz J."/>
            <person name="Larimer F."/>
            <person name="Land M."/>
            <person name="Hauser L."/>
            <person name="Kyrpides N."/>
            <person name="Mikhailova N."/>
            <person name="Shelobolina E."/>
            <person name="Aklujkar M."/>
            <person name="Lovley D."/>
            <person name="Richardson P."/>
        </authorList>
    </citation>
    <scope>NUCLEOTIDE SEQUENCE [LARGE SCALE GENOMIC DNA]</scope>
    <source>
        <strain evidence="2 3">Rf4</strain>
    </source>
</reference>
<protein>
    <recommendedName>
        <fullName evidence="1">mRNA interferase</fullName>
        <ecNumber evidence="1">3.1.-.-</ecNumber>
    </recommendedName>
</protein>
<dbReference type="EC" id="3.1.-.-" evidence="1"/>
<dbReference type="PANTHER" id="PTHR33988">
    <property type="entry name" value="ENDORIBONUCLEASE MAZF-RELATED"/>
    <property type="match status" value="1"/>
</dbReference>
<keyword evidence="3" id="KW-1185">Reference proteome</keyword>
<evidence type="ECO:0000256" key="1">
    <source>
        <dbReference type="PIRNR" id="PIRNR033490"/>
    </source>
</evidence>
<keyword evidence="1" id="KW-0378">Hydrolase</keyword>
<dbReference type="PIRSF" id="PIRSF033490">
    <property type="entry name" value="MazF"/>
    <property type="match status" value="1"/>
</dbReference>
<dbReference type="RefSeq" id="WP_011938896.1">
    <property type="nucleotide sequence ID" value="NC_009483.1"/>
</dbReference>
<dbReference type="OrthoDB" id="9808744at2"/>
<evidence type="ECO:0000313" key="2">
    <source>
        <dbReference type="EMBL" id="ABQ26193.1"/>
    </source>
</evidence>
<dbReference type="GO" id="GO:0016787">
    <property type="term" value="F:hydrolase activity"/>
    <property type="evidence" value="ECO:0007669"/>
    <property type="project" value="UniProtKB-KW"/>
</dbReference>
<gene>
    <name evidence="2" type="ordered locus">Gura_2003</name>
</gene>
<dbReference type="HOGENOM" id="CLU_121823_1_1_7"/>
<comment type="function">
    <text evidence="1">Toxic component of a type II toxin-antitoxin (TA) system.</text>
</comment>
<dbReference type="KEGG" id="gur:Gura_2003"/>
<name>A5GFI8_GEOUR</name>
<dbReference type="STRING" id="351605.Gura_2003"/>
<dbReference type="InterPro" id="IPR011067">
    <property type="entry name" value="Plasmid_toxin/cell-grow_inhib"/>
</dbReference>
<accession>A5GFI8</accession>
<proteinExistence type="inferred from homology"/>
<dbReference type="GO" id="GO:0004521">
    <property type="term" value="F:RNA endonuclease activity"/>
    <property type="evidence" value="ECO:0007669"/>
    <property type="project" value="TreeGrafter"/>
</dbReference>
<dbReference type="GO" id="GO:0016075">
    <property type="term" value="P:rRNA catabolic process"/>
    <property type="evidence" value="ECO:0007669"/>
    <property type="project" value="TreeGrafter"/>
</dbReference>
<evidence type="ECO:0000313" key="3">
    <source>
        <dbReference type="Proteomes" id="UP000006695"/>
    </source>
</evidence>
<dbReference type="Proteomes" id="UP000006695">
    <property type="component" value="Chromosome"/>
</dbReference>
<dbReference type="SUPFAM" id="SSF50118">
    <property type="entry name" value="Cell growth inhibitor/plasmid maintenance toxic component"/>
    <property type="match status" value="1"/>
</dbReference>
<organism evidence="2 3">
    <name type="scientific">Geotalea uraniireducens (strain Rf4)</name>
    <name type="common">Geobacter uraniireducens</name>
    <dbReference type="NCBI Taxonomy" id="351605"/>
    <lineage>
        <taxon>Bacteria</taxon>
        <taxon>Pseudomonadati</taxon>
        <taxon>Thermodesulfobacteriota</taxon>
        <taxon>Desulfuromonadia</taxon>
        <taxon>Geobacterales</taxon>
        <taxon>Geobacteraceae</taxon>
        <taxon>Geotalea</taxon>
    </lineage>
</organism>
<dbReference type="GO" id="GO:0003677">
    <property type="term" value="F:DNA binding"/>
    <property type="evidence" value="ECO:0007669"/>
    <property type="project" value="InterPro"/>
</dbReference>
<keyword evidence="1" id="KW-0540">Nuclease</keyword>
<dbReference type="Gene3D" id="2.30.30.110">
    <property type="match status" value="1"/>
</dbReference>
<keyword evidence="1" id="KW-0255">Endonuclease</keyword>
<dbReference type="InterPro" id="IPR003477">
    <property type="entry name" value="PemK-like"/>
</dbReference>
<sequence>MVINQGDIYWIELDEPEGSEPGYKHPHVIVQNNLFNRSQIRTVLVCPLTTNLKRASAPGNVLLDKKESNLPKQSVVNVTQVFTVDKAQLDEYVGTLSSKRITEILNGIKLVLDPREPD</sequence>
<dbReference type="Pfam" id="PF02452">
    <property type="entry name" value="PemK_toxin"/>
    <property type="match status" value="1"/>
</dbReference>
<comment type="similarity">
    <text evidence="1">Belongs to the PemK/MazF family.</text>
</comment>
<dbReference type="AlphaFoldDB" id="A5GFI8"/>
<dbReference type="PANTHER" id="PTHR33988:SF2">
    <property type="entry name" value="ENDORIBONUCLEASE MAZF"/>
    <property type="match status" value="1"/>
</dbReference>